<dbReference type="Proteomes" id="UP001632038">
    <property type="component" value="Unassembled WGS sequence"/>
</dbReference>
<organism evidence="2 3">
    <name type="scientific">Castilleja foliolosa</name>
    <dbReference type="NCBI Taxonomy" id="1961234"/>
    <lineage>
        <taxon>Eukaryota</taxon>
        <taxon>Viridiplantae</taxon>
        <taxon>Streptophyta</taxon>
        <taxon>Embryophyta</taxon>
        <taxon>Tracheophyta</taxon>
        <taxon>Spermatophyta</taxon>
        <taxon>Magnoliopsida</taxon>
        <taxon>eudicotyledons</taxon>
        <taxon>Gunneridae</taxon>
        <taxon>Pentapetalae</taxon>
        <taxon>asterids</taxon>
        <taxon>lamiids</taxon>
        <taxon>Lamiales</taxon>
        <taxon>Orobanchaceae</taxon>
        <taxon>Pedicularideae</taxon>
        <taxon>Castillejinae</taxon>
        <taxon>Castilleja</taxon>
    </lineage>
</organism>
<dbReference type="InterPro" id="IPR006527">
    <property type="entry name" value="F-box-assoc_dom_typ1"/>
</dbReference>
<dbReference type="NCBIfam" id="TIGR01640">
    <property type="entry name" value="F_box_assoc_1"/>
    <property type="match status" value="1"/>
</dbReference>
<dbReference type="InterPro" id="IPR050796">
    <property type="entry name" value="SCF_F-box_component"/>
</dbReference>
<sequence length="324" mass="36142">MAQFAFLPTLHQIPHLAFQNTRHKSLILIPPSQVICCVENIRAEHDGTVSRELGLPGLWSRFLGSCDGLVFLINKDAEVFLVNPITMEQSKIPDPPVPVVRNEVLYLFGYDSVVDDYKVVAVFYLMPDDEIDPVPIYIDTLVYVYYVKRGVWKKIENSPRHYSLPAYFSGTFLNGAIHWLGSKSEDCAVIAALDLDNEVFFEIPAPSIADLNNILFGVLLVLGGCLCVVDTLSNREGTDVWIMKDYGVVDSWRKFTVSVHCFADLFMPLCFIGDGEDELLLLVEGPRLVVYNVKEGTLKDMVVDRVPGKFEDGGTFVGSLVSPA</sequence>
<keyword evidence="3" id="KW-1185">Reference proteome</keyword>
<protein>
    <recommendedName>
        <fullName evidence="1">F-box associated beta-propeller type 1 domain-containing protein</fullName>
    </recommendedName>
</protein>
<name>A0ABD3E4J6_9LAMI</name>
<dbReference type="InterPro" id="IPR017451">
    <property type="entry name" value="F-box-assoc_interact_dom"/>
</dbReference>
<dbReference type="AlphaFoldDB" id="A0ABD3E4J6"/>
<dbReference type="SUPFAM" id="SSF50965">
    <property type="entry name" value="Galactose oxidase, central domain"/>
    <property type="match status" value="1"/>
</dbReference>
<dbReference type="PANTHER" id="PTHR31672:SF13">
    <property type="entry name" value="F-BOX PROTEIN CPR30-LIKE"/>
    <property type="match status" value="1"/>
</dbReference>
<reference evidence="3" key="1">
    <citation type="journal article" date="2024" name="IScience">
        <title>Strigolactones Initiate the Formation of Haustorium-like Structures in Castilleja.</title>
        <authorList>
            <person name="Buerger M."/>
            <person name="Peterson D."/>
            <person name="Chory J."/>
        </authorList>
    </citation>
    <scope>NUCLEOTIDE SEQUENCE [LARGE SCALE GENOMIC DNA]</scope>
</reference>
<gene>
    <name evidence="2" type="ORF">CASFOL_005115</name>
</gene>
<evidence type="ECO:0000313" key="2">
    <source>
        <dbReference type="EMBL" id="KAL3648712.1"/>
    </source>
</evidence>
<evidence type="ECO:0000259" key="1">
    <source>
        <dbReference type="Pfam" id="PF07734"/>
    </source>
</evidence>
<accession>A0ABD3E4J6</accession>
<comment type="caution">
    <text evidence="2">The sequence shown here is derived from an EMBL/GenBank/DDBJ whole genome shotgun (WGS) entry which is preliminary data.</text>
</comment>
<feature type="domain" description="F-box associated beta-propeller type 1" evidence="1">
    <location>
        <begin position="65"/>
        <end position="321"/>
    </location>
</feature>
<dbReference type="Pfam" id="PF07734">
    <property type="entry name" value="FBA_1"/>
    <property type="match status" value="1"/>
</dbReference>
<dbReference type="PANTHER" id="PTHR31672">
    <property type="entry name" value="BNACNNG10540D PROTEIN"/>
    <property type="match status" value="1"/>
</dbReference>
<dbReference type="InterPro" id="IPR011043">
    <property type="entry name" value="Gal_Oxase/kelch_b-propeller"/>
</dbReference>
<proteinExistence type="predicted"/>
<evidence type="ECO:0000313" key="3">
    <source>
        <dbReference type="Proteomes" id="UP001632038"/>
    </source>
</evidence>
<dbReference type="EMBL" id="JAVIJP010000007">
    <property type="protein sequence ID" value="KAL3648712.1"/>
    <property type="molecule type" value="Genomic_DNA"/>
</dbReference>